<proteinExistence type="inferred from homology"/>
<dbReference type="FunFam" id="3.40.640.10:FF:000046">
    <property type="entry name" value="Cystathionine gamma-lyase"/>
    <property type="match status" value="1"/>
</dbReference>
<dbReference type="InterPro" id="IPR015422">
    <property type="entry name" value="PyrdxlP-dep_Trfase_small"/>
</dbReference>
<dbReference type="PIRSF" id="PIRSF001434">
    <property type="entry name" value="CGS"/>
    <property type="match status" value="1"/>
</dbReference>
<keyword evidence="5" id="KW-0472">Membrane</keyword>
<protein>
    <recommendedName>
        <fullName evidence="8">Methionine gamma-lyase</fullName>
    </recommendedName>
</protein>
<keyword evidence="5" id="KW-0812">Transmembrane</keyword>
<dbReference type="GO" id="GO:0005737">
    <property type="term" value="C:cytoplasm"/>
    <property type="evidence" value="ECO:0007669"/>
    <property type="project" value="TreeGrafter"/>
</dbReference>
<evidence type="ECO:0000313" key="6">
    <source>
        <dbReference type="EMBL" id="PIR69749.1"/>
    </source>
</evidence>
<gene>
    <name evidence="6" type="ORF">COU47_01555</name>
</gene>
<evidence type="ECO:0000313" key="7">
    <source>
        <dbReference type="Proteomes" id="UP000231503"/>
    </source>
</evidence>
<comment type="caution">
    <text evidence="6">The sequence shown here is derived from an EMBL/GenBank/DDBJ whole genome shotgun (WGS) entry which is preliminary data.</text>
</comment>
<keyword evidence="2 3" id="KW-0663">Pyridoxal phosphate</keyword>
<dbReference type="EMBL" id="PFCO01000003">
    <property type="protein sequence ID" value="PIR69749.1"/>
    <property type="molecule type" value="Genomic_DNA"/>
</dbReference>
<evidence type="ECO:0000256" key="2">
    <source>
        <dbReference type="ARBA" id="ARBA00022898"/>
    </source>
</evidence>
<dbReference type="InterPro" id="IPR015421">
    <property type="entry name" value="PyrdxlP-dep_Trfase_major"/>
</dbReference>
<comment type="cofactor">
    <cofactor evidence="1 4">
        <name>pyridoxal 5'-phosphate</name>
        <dbReference type="ChEBI" id="CHEBI:597326"/>
    </cofactor>
</comment>
<evidence type="ECO:0000256" key="5">
    <source>
        <dbReference type="SAM" id="Phobius"/>
    </source>
</evidence>
<dbReference type="InterPro" id="IPR015424">
    <property type="entry name" value="PyrdxlP-dep_Trfase"/>
</dbReference>
<evidence type="ECO:0000256" key="4">
    <source>
        <dbReference type="RuleBase" id="RU362118"/>
    </source>
</evidence>
<dbReference type="Pfam" id="PF01053">
    <property type="entry name" value="Cys_Met_Meta_PP"/>
    <property type="match status" value="1"/>
</dbReference>
<evidence type="ECO:0000256" key="1">
    <source>
        <dbReference type="ARBA" id="ARBA00001933"/>
    </source>
</evidence>
<dbReference type="GO" id="GO:0016846">
    <property type="term" value="F:carbon-sulfur lyase activity"/>
    <property type="evidence" value="ECO:0007669"/>
    <property type="project" value="TreeGrafter"/>
</dbReference>
<reference evidence="7" key="1">
    <citation type="submission" date="2017-09" db="EMBL/GenBank/DDBJ databases">
        <title>Depth-based differentiation of microbial function through sediment-hosted aquifers and enrichment of novel symbionts in the deep terrestrial subsurface.</title>
        <authorList>
            <person name="Probst A.J."/>
            <person name="Ladd B."/>
            <person name="Jarett J.K."/>
            <person name="Geller-Mcgrath D.E."/>
            <person name="Sieber C.M.K."/>
            <person name="Emerson J.B."/>
            <person name="Anantharaman K."/>
            <person name="Thomas B.C."/>
            <person name="Malmstrom R."/>
            <person name="Stieglmeier M."/>
            <person name="Klingl A."/>
            <person name="Woyke T."/>
            <person name="Ryan C.M."/>
            <person name="Banfield J.F."/>
        </authorList>
    </citation>
    <scope>NUCLEOTIDE SEQUENCE [LARGE SCALE GENOMIC DNA]</scope>
</reference>
<organism evidence="6 7">
    <name type="scientific">Candidatus Niyogibacteria bacterium CG10_big_fil_rev_8_21_14_0_10_46_36</name>
    <dbReference type="NCBI Taxonomy" id="1974726"/>
    <lineage>
        <taxon>Bacteria</taxon>
        <taxon>Candidatus Niyogiibacteriota</taxon>
    </lineage>
</organism>
<dbReference type="PANTHER" id="PTHR11808">
    <property type="entry name" value="TRANS-SULFURATION ENZYME FAMILY MEMBER"/>
    <property type="match status" value="1"/>
</dbReference>
<accession>A0A2H0TDX1</accession>
<dbReference type="GO" id="GO:0019346">
    <property type="term" value="P:transsulfuration"/>
    <property type="evidence" value="ECO:0007669"/>
    <property type="project" value="InterPro"/>
</dbReference>
<name>A0A2H0TDX1_9BACT</name>
<evidence type="ECO:0000256" key="3">
    <source>
        <dbReference type="PIRSR" id="PIRSR001434-2"/>
    </source>
</evidence>
<dbReference type="SUPFAM" id="SSF53383">
    <property type="entry name" value="PLP-dependent transferases"/>
    <property type="match status" value="1"/>
</dbReference>
<dbReference type="Gene3D" id="3.40.640.10">
    <property type="entry name" value="Type I PLP-dependent aspartate aminotransferase-like (Major domain)"/>
    <property type="match status" value="1"/>
</dbReference>
<dbReference type="InterPro" id="IPR000277">
    <property type="entry name" value="Cys/Met-Metab_PyrdxlP-dep_enz"/>
</dbReference>
<sequence length="395" mass="44086">MKNKKSAPIVRDAAFTFNSVDSARKSMTGENDNFVYSRWAHGNPTVRALEEELAHLEFRYIKEPEAYSYKNCLTFASGMAAILQMFAGLVASGFLKRGDEILVSKPLYMTTIEVFEKDIPLWGMKVKFVDASSVAEVKKAITRKTKVVFVEFLANPTLAMADVIGIGKLIAGTNILFVVDNSFGSPYYFRPLEHGAHLVIHSVTKFISGHGDVIAGAIIGEEKHINLFIEQYHRYGACMSPDVASLVFRSCKTFDIRLKKQGLNAFILARWLVDQPKIKRVHYPGLDTFVHRDLARTHMDNNTGYGGMISIDMHTPEDAKKFLDTLAAESRTFDISVSLGFTNTRGEFDAGMVHVACTEEEMQEFGLSPTLIRLTIGIEDIEDIKDDFADALSDL</sequence>
<dbReference type="Gene3D" id="3.90.1150.10">
    <property type="entry name" value="Aspartate Aminotransferase, domain 1"/>
    <property type="match status" value="1"/>
</dbReference>
<evidence type="ECO:0008006" key="8">
    <source>
        <dbReference type="Google" id="ProtNLM"/>
    </source>
</evidence>
<keyword evidence="5" id="KW-1133">Transmembrane helix</keyword>
<feature type="modified residue" description="N6-(pyridoxal phosphate)lysine" evidence="3">
    <location>
        <position position="205"/>
    </location>
</feature>
<feature type="transmembrane region" description="Helical" evidence="5">
    <location>
        <begin position="72"/>
        <end position="95"/>
    </location>
</feature>
<comment type="similarity">
    <text evidence="4">Belongs to the trans-sulfuration enzymes family.</text>
</comment>
<dbReference type="PANTHER" id="PTHR11808:SF80">
    <property type="entry name" value="CYSTATHIONINE GAMMA-LYASE"/>
    <property type="match status" value="1"/>
</dbReference>
<dbReference type="GO" id="GO:0030170">
    <property type="term" value="F:pyridoxal phosphate binding"/>
    <property type="evidence" value="ECO:0007669"/>
    <property type="project" value="InterPro"/>
</dbReference>
<dbReference type="AlphaFoldDB" id="A0A2H0TDX1"/>
<dbReference type="Proteomes" id="UP000231503">
    <property type="component" value="Unassembled WGS sequence"/>
</dbReference>